<keyword evidence="3 4" id="KW-0326">Glycosidase</keyword>
<evidence type="ECO:0000313" key="6">
    <source>
        <dbReference type="Proteomes" id="UP000190951"/>
    </source>
</evidence>
<dbReference type="Pfam" id="PF04616">
    <property type="entry name" value="Glyco_hydro_43"/>
    <property type="match status" value="1"/>
</dbReference>
<evidence type="ECO:0000256" key="1">
    <source>
        <dbReference type="ARBA" id="ARBA00009865"/>
    </source>
</evidence>
<keyword evidence="6" id="KW-1185">Reference proteome</keyword>
<dbReference type="SUPFAM" id="SSF75005">
    <property type="entry name" value="Arabinanase/levansucrase/invertase"/>
    <property type="match status" value="1"/>
</dbReference>
<accession>A0A1S8LAN9</accession>
<keyword evidence="2 4" id="KW-0378">Hydrolase</keyword>
<gene>
    <name evidence="5" type="ORF">CROST_017460</name>
</gene>
<comment type="similarity">
    <text evidence="1 4">Belongs to the glycosyl hydrolase 43 family.</text>
</comment>
<protein>
    <submittedName>
        <fullName evidence="5">Uncharacterized protein</fullName>
    </submittedName>
</protein>
<evidence type="ECO:0000256" key="2">
    <source>
        <dbReference type="ARBA" id="ARBA00022801"/>
    </source>
</evidence>
<dbReference type="CDD" id="cd18823">
    <property type="entry name" value="GH43_RcAra43A-like"/>
    <property type="match status" value="1"/>
</dbReference>
<proteinExistence type="inferred from homology"/>
<evidence type="ECO:0000256" key="4">
    <source>
        <dbReference type="RuleBase" id="RU361187"/>
    </source>
</evidence>
<reference evidence="5 6" key="1">
    <citation type="submission" date="2022-04" db="EMBL/GenBank/DDBJ databases">
        <title>Genome sequence of C. roseum typestrain.</title>
        <authorList>
            <person name="Poehlein A."/>
            <person name="Schoch T."/>
            <person name="Duerre P."/>
            <person name="Daniel R."/>
        </authorList>
    </citation>
    <scope>NUCLEOTIDE SEQUENCE [LARGE SCALE GENOMIC DNA]</scope>
    <source>
        <strain evidence="5 6">DSM 7320</strain>
    </source>
</reference>
<dbReference type="Gene3D" id="2.60.120.260">
    <property type="entry name" value="Galactose-binding domain-like"/>
    <property type="match status" value="1"/>
</dbReference>
<name>A0A1S8LAN9_9CLOT</name>
<dbReference type="InterPro" id="IPR023296">
    <property type="entry name" value="Glyco_hydro_beta-prop_sf"/>
</dbReference>
<evidence type="ECO:0000313" key="5">
    <source>
        <dbReference type="EMBL" id="URZ11030.1"/>
    </source>
</evidence>
<dbReference type="RefSeq" id="WP_077836187.1">
    <property type="nucleotide sequence ID" value="NZ_CP096983.1"/>
</dbReference>
<sequence>MGKKLSSQKNLLKILVVCFILALCFCGNKTFAATQVIKNDTFWKDTSGNTIYSQGGGILKVGDTYYWYGVKYNGAVTYAQNPTKKNGDTSFNAVTCYSSKDLVNWKFENNILTSKGISKLAPGWIGRLGVTYNKNTKKYVLISQYYGNQGTGELFATCDTPNGNFAFNKVQTQLPGIASGSTGDQTVFTDTDGKAYLICSSSKGRGNLYVAPLRESDYLSVENATRIFGGVGREGNCMFKYNGQYYFCSSDLHGWNASHCYYIKASNIFGPYSKEEVMTGTDNDFCHVSQTGFFVNVTGTSGTTVLFCGDRWSDFARNGIGYNQWCPVSFNGTTPYFNSVSEFNLNASTGTWSVGAGDNYVLNPSFEADRISSTTLAGWTNWTNLSSGSPNSNSFGAYSGNFCMQQSYASAYKASMYQDLTGLSNGTYTLKAWVKSSGGQNTCQIFAKNFGGAQKNYAINKTIGQWTEITISNINVTNGKCQIGIYSDAKGGNWCKVDNFSLTKN</sequence>
<dbReference type="PANTHER" id="PTHR22925">
    <property type="entry name" value="GLYCOSYL HYDROLASE 43 FAMILY MEMBER"/>
    <property type="match status" value="1"/>
</dbReference>
<dbReference type="STRING" id="84029.CROST_33570"/>
<dbReference type="InterPro" id="IPR006710">
    <property type="entry name" value="Glyco_hydro_43"/>
</dbReference>
<dbReference type="GO" id="GO:0005975">
    <property type="term" value="P:carbohydrate metabolic process"/>
    <property type="evidence" value="ECO:0007669"/>
    <property type="project" value="InterPro"/>
</dbReference>
<dbReference type="PANTHER" id="PTHR22925:SF3">
    <property type="entry name" value="GLYCOSYL HYDROLASE FAMILY PROTEIN 43"/>
    <property type="match status" value="1"/>
</dbReference>
<dbReference type="GO" id="GO:0004553">
    <property type="term" value="F:hydrolase activity, hydrolyzing O-glycosyl compounds"/>
    <property type="evidence" value="ECO:0007669"/>
    <property type="project" value="InterPro"/>
</dbReference>
<dbReference type="KEGG" id="crw:CROST_017460"/>
<evidence type="ECO:0000256" key="3">
    <source>
        <dbReference type="ARBA" id="ARBA00023295"/>
    </source>
</evidence>
<dbReference type="Proteomes" id="UP000190951">
    <property type="component" value="Chromosome"/>
</dbReference>
<dbReference type="Gene3D" id="2.115.10.20">
    <property type="entry name" value="Glycosyl hydrolase domain, family 43"/>
    <property type="match status" value="1"/>
</dbReference>
<dbReference type="EMBL" id="CP096983">
    <property type="protein sequence ID" value="URZ11030.1"/>
    <property type="molecule type" value="Genomic_DNA"/>
</dbReference>
<organism evidence="5 6">
    <name type="scientific">Clostridium felsineum</name>
    <dbReference type="NCBI Taxonomy" id="36839"/>
    <lineage>
        <taxon>Bacteria</taxon>
        <taxon>Bacillati</taxon>
        <taxon>Bacillota</taxon>
        <taxon>Clostridia</taxon>
        <taxon>Eubacteriales</taxon>
        <taxon>Clostridiaceae</taxon>
        <taxon>Clostridium</taxon>
    </lineage>
</organism>
<dbReference type="AlphaFoldDB" id="A0A1S8LAN9"/>